<evidence type="ECO:0000313" key="3">
    <source>
        <dbReference type="EMBL" id="AOO83037.1"/>
    </source>
</evidence>
<keyword evidence="4" id="KW-1185">Reference proteome</keyword>
<accession>A0A1D7U6R9</accession>
<dbReference type="OrthoDB" id="8161486at2"/>
<feature type="region of interest" description="Disordered" evidence="1">
    <location>
        <begin position="20"/>
        <end position="45"/>
    </location>
</feature>
<feature type="signal peptide" evidence="2">
    <location>
        <begin position="1"/>
        <end position="23"/>
    </location>
</feature>
<proteinExistence type="predicted"/>
<dbReference type="Proteomes" id="UP000094969">
    <property type="component" value="Chromosome"/>
</dbReference>
<protein>
    <submittedName>
        <fullName evidence="3">Uncharacterized protein</fullName>
    </submittedName>
</protein>
<gene>
    <name evidence="3" type="ORF">BHK69_23660</name>
</gene>
<dbReference type="AlphaFoldDB" id="A0A1D7U6R9"/>
<evidence type="ECO:0000256" key="1">
    <source>
        <dbReference type="SAM" id="MobiDB-lite"/>
    </source>
</evidence>
<dbReference type="EMBL" id="CP017147">
    <property type="protein sequence ID" value="AOO83037.1"/>
    <property type="molecule type" value="Genomic_DNA"/>
</dbReference>
<reference evidence="3 4" key="1">
    <citation type="journal article" date="2015" name="Antonie Van Leeuwenhoek">
        <title>Bosea vaviloviae sp. nov., a new species of slow-growing rhizobia isolated from nodules of the relict species Vavilovia formosa (Stev.) Fed.</title>
        <authorList>
            <person name="Safronova V.I."/>
            <person name="Kuznetsova I.G."/>
            <person name="Sazanova A.L."/>
            <person name="Kimeklis A.K."/>
            <person name="Belimov A.A."/>
            <person name="Andronov E.E."/>
            <person name="Pinaev A.G."/>
            <person name="Chizhevskaya E.P."/>
            <person name="Pukhaev A.R."/>
            <person name="Popov K.P."/>
            <person name="Willems A."/>
            <person name="Tikhonovich I.A."/>
        </authorList>
    </citation>
    <scope>NUCLEOTIDE SEQUENCE [LARGE SCALE GENOMIC DNA]</scope>
    <source>
        <strain evidence="3 4">Vaf18</strain>
    </source>
</reference>
<keyword evidence="2" id="KW-0732">Signal</keyword>
<evidence type="ECO:0000256" key="2">
    <source>
        <dbReference type="SAM" id="SignalP"/>
    </source>
</evidence>
<dbReference type="KEGG" id="bvv:BHK69_23660"/>
<dbReference type="RefSeq" id="WP_069692239.1">
    <property type="nucleotide sequence ID" value="NZ_CP017147.1"/>
</dbReference>
<feature type="chain" id="PRO_5009100004" evidence="2">
    <location>
        <begin position="24"/>
        <end position="121"/>
    </location>
</feature>
<organism evidence="3 4">
    <name type="scientific">Bosea vaviloviae</name>
    <dbReference type="NCBI Taxonomy" id="1526658"/>
    <lineage>
        <taxon>Bacteria</taxon>
        <taxon>Pseudomonadati</taxon>
        <taxon>Pseudomonadota</taxon>
        <taxon>Alphaproteobacteria</taxon>
        <taxon>Hyphomicrobiales</taxon>
        <taxon>Boseaceae</taxon>
        <taxon>Bosea</taxon>
    </lineage>
</organism>
<sequence length="121" mass="12529">MRKLTIIAICLPLAFAASGTARAQQDPPAPTRPQAPGNQSAPGVKSVTVLDKGNLSPELRAQVNALASQTSQDELQELRRAIDAMPMAASALKAKGLSSAQVIAAAIDDDGELTLVAEEQV</sequence>
<name>A0A1D7U6R9_9HYPH</name>
<evidence type="ECO:0000313" key="4">
    <source>
        <dbReference type="Proteomes" id="UP000094969"/>
    </source>
</evidence>